<keyword evidence="9" id="KW-0479">Metal-binding</keyword>
<protein>
    <recommendedName>
        <fullName evidence="9">Anthranilate phosphoribosyltransferase</fullName>
        <ecNumber evidence="9">2.4.2.18</ecNumber>
    </recommendedName>
</protein>
<dbReference type="Pfam" id="PF02885">
    <property type="entry name" value="Glycos_trans_3N"/>
    <property type="match status" value="1"/>
</dbReference>
<evidence type="ECO:0000256" key="6">
    <source>
        <dbReference type="ARBA" id="ARBA00023141"/>
    </source>
</evidence>
<evidence type="ECO:0000313" key="12">
    <source>
        <dbReference type="EMBL" id="SDK01530.1"/>
    </source>
</evidence>
<dbReference type="InterPro" id="IPR005940">
    <property type="entry name" value="Anthranilate_Pribosyl_Tfrase"/>
</dbReference>
<feature type="binding site" evidence="9">
    <location>
        <position position="111"/>
    </location>
    <ligand>
        <name>anthranilate</name>
        <dbReference type="ChEBI" id="CHEBI:16567"/>
        <label>1</label>
    </ligand>
</feature>
<dbReference type="HAMAP" id="MF_00211">
    <property type="entry name" value="TrpD"/>
    <property type="match status" value="1"/>
</dbReference>
<evidence type="ECO:0000256" key="7">
    <source>
        <dbReference type="ARBA" id="ARBA00052328"/>
    </source>
</evidence>
<dbReference type="UniPathway" id="UPA00035">
    <property type="reaction ID" value="UER00041"/>
</dbReference>
<dbReference type="GO" id="GO:0004048">
    <property type="term" value="F:anthranilate phosphoribosyltransferase activity"/>
    <property type="evidence" value="ECO:0007669"/>
    <property type="project" value="UniProtKB-UniRule"/>
</dbReference>
<organism evidence="12 13">
    <name type="scientific">Ferrimonas sediminum</name>
    <dbReference type="NCBI Taxonomy" id="718193"/>
    <lineage>
        <taxon>Bacteria</taxon>
        <taxon>Pseudomonadati</taxon>
        <taxon>Pseudomonadota</taxon>
        <taxon>Gammaproteobacteria</taxon>
        <taxon>Alteromonadales</taxon>
        <taxon>Ferrimonadaceae</taxon>
        <taxon>Ferrimonas</taxon>
    </lineage>
</organism>
<gene>
    <name evidence="9" type="primary">trpD</name>
    <name evidence="12" type="ORF">SAMN04488540_11760</name>
</gene>
<feature type="domain" description="Glycosyl transferase family 3" evidence="10">
    <location>
        <begin position="73"/>
        <end position="322"/>
    </location>
</feature>
<feature type="binding site" evidence="9">
    <location>
        <position position="224"/>
    </location>
    <ligand>
        <name>Mg(2+)</name>
        <dbReference type="ChEBI" id="CHEBI:18420"/>
        <label>2</label>
    </ligand>
</feature>
<comment type="subunit">
    <text evidence="9">Homodimer.</text>
</comment>
<keyword evidence="6 9" id="KW-0057">Aromatic amino acid biosynthesis</keyword>
<dbReference type="Gene3D" id="1.20.970.10">
    <property type="entry name" value="Transferase, Pyrimidine Nucleoside Phosphorylase, Chain C"/>
    <property type="match status" value="1"/>
</dbReference>
<comment type="function">
    <text evidence="9">Catalyzes the transfer of the phosphoribosyl group of 5-phosphorylribose-1-pyrophosphate (PRPP) to anthranilate to yield N-(5'-phosphoribosyl)-anthranilate (PRA).</text>
</comment>
<accession>A0A1G8YHI2</accession>
<evidence type="ECO:0000256" key="9">
    <source>
        <dbReference type="HAMAP-Rule" id="MF_00211"/>
    </source>
</evidence>
<feature type="binding site" evidence="9">
    <location>
        <position position="120"/>
    </location>
    <ligand>
        <name>5-phospho-alpha-D-ribose 1-diphosphate</name>
        <dbReference type="ChEBI" id="CHEBI:58017"/>
    </ligand>
</feature>
<keyword evidence="3 9" id="KW-0328">Glycosyltransferase</keyword>
<name>A0A1G8YHI2_9GAMM</name>
<dbReference type="InterPro" id="IPR000312">
    <property type="entry name" value="Glycosyl_Trfase_fam3"/>
</dbReference>
<dbReference type="InterPro" id="IPR017459">
    <property type="entry name" value="Glycosyl_Trfase_fam3_N_dom"/>
</dbReference>
<dbReference type="RefSeq" id="WP_090367347.1">
    <property type="nucleotide sequence ID" value="NZ_FNEM01000017.1"/>
</dbReference>
<dbReference type="AlphaFoldDB" id="A0A1G8YHI2"/>
<sequence length="340" mass="35615">MLTELMATVMDGQALSHTQSQQLFAQIMAGEVGQIELAGILTAMKMRGETVDEITGAASALRAAATPFPRPQGDLLDIVGTGGDGANTINISTTSIFVAAAAGARIAKHGNRSVSSQSGASDLLTQFGVNLTMSPQQSARCLEQLGVTFLFAPHYHGGIRHAMPVRQALRTRTLFNILGPLINPARPNQMLLGVYSPELVQPIAEAIAALGVKRALVVHGLGLDEIAIHGETHAVELNQGQLIQRQYTPADLGVSHHHIDAIKGGNPAENHAISQAILSGGGTDAQRSAVAVNAGAGLYLAGKVDNLASGTELAFTTMNSGKPLRLMQDFAEMSNQEPEL</sequence>
<evidence type="ECO:0000256" key="4">
    <source>
        <dbReference type="ARBA" id="ARBA00022679"/>
    </source>
</evidence>
<keyword evidence="4 9" id="KW-0808">Transferase</keyword>
<feature type="binding site" evidence="9">
    <location>
        <begin position="90"/>
        <end position="93"/>
    </location>
    <ligand>
        <name>5-phospho-alpha-D-ribose 1-diphosphate</name>
        <dbReference type="ChEBI" id="CHEBI:58017"/>
    </ligand>
</feature>
<keyword evidence="2 9" id="KW-0028">Amino-acid biosynthesis</keyword>
<comment type="similarity">
    <text evidence="9">Belongs to the anthranilate phosphoribosyltransferase family.</text>
</comment>
<comment type="similarity">
    <text evidence="8">In the C-terminal section; belongs to the anthranilate phosphoribosyltransferase family.</text>
</comment>
<comment type="pathway">
    <text evidence="1 9">Amino-acid biosynthesis; L-tryptophan biosynthesis; L-tryptophan from chorismate: step 2/5.</text>
</comment>
<reference evidence="13" key="1">
    <citation type="submission" date="2016-10" db="EMBL/GenBank/DDBJ databases">
        <authorList>
            <person name="Varghese N."/>
            <person name="Submissions S."/>
        </authorList>
    </citation>
    <scope>NUCLEOTIDE SEQUENCE [LARGE SCALE GENOMIC DNA]</scope>
    <source>
        <strain evidence="13">DSM 23317</strain>
    </source>
</reference>
<feature type="domain" description="Glycosyl transferase family 3 N-terminal" evidence="11">
    <location>
        <begin position="4"/>
        <end position="65"/>
    </location>
</feature>
<dbReference type="Gene3D" id="3.40.1030.10">
    <property type="entry name" value="Nucleoside phosphorylase/phosphoribosyltransferase catalytic domain"/>
    <property type="match status" value="1"/>
</dbReference>
<dbReference type="SUPFAM" id="SSF52418">
    <property type="entry name" value="Nucleoside phosphorylase/phosphoribosyltransferase catalytic domain"/>
    <property type="match status" value="1"/>
</dbReference>
<feature type="binding site" evidence="9">
    <location>
        <position position="225"/>
    </location>
    <ligand>
        <name>Mg(2+)</name>
        <dbReference type="ChEBI" id="CHEBI:18420"/>
        <label>1</label>
    </ligand>
</feature>
<dbReference type="GO" id="GO:0005829">
    <property type="term" value="C:cytosol"/>
    <property type="evidence" value="ECO:0007669"/>
    <property type="project" value="TreeGrafter"/>
</dbReference>
<comment type="catalytic activity">
    <reaction evidence="7 9">
        <text>N-(5-phospho-beta-D-ribosyl)anthranilate + diphosphate = 5-phospho-alpha-D-ribose 1-diphosphate + anthranilate</text>
        <dbReference type="Rhea" id="RHEA:11768"/>
        <dbReference type="ChEBI" id="CHEBI:16567"/>
        <dbReference type="ChEBI" id="CHEBI:18277"/>
        <dbReference type="ChEBI" id="CHEBI:33019"/>
        <dbReference type="ChEBI" id="CHEBI:58017"/>
        <dbReference type="EC" id="2.4.2.18"/>
    </reaction>
</comment>
<keyword evidence="13" id="KW-1185">Reference proteome</keyword>
<dbReference type="EMBL" id="FNEM01000017">
    <property type="protein sequence ID" value="SDK01530.1"/>
    <property type="molecule type" value="Genomic_DNA"/>
</dbReference>
<comment type="cofactor">
    <cofactor evidence="9">
        <name>Mg(2+)</name>
        <dbReference type="ChEBI" id="CHEBI:18420"/>
    </cofactor>
    <text evidence="9">Binds 2 magnesium ions per monomer.</text>
</comment>
<comment type="caution">
    <text evidence="9">Lacks conserved residue(s) required for the propagation of feature annotation.</text>
</comment>
<keyword evidence="5 9" id="KW-0822">Tryptophan biosynthesis</keyword>
<dbReference type="InterPro" id="IPR036320">
    <property type="entry name" value="Glycosyl_Trfase_fam3_N_dom_sf"/>
</dbReference>
<dbReference type="Proteomes" id="UP000199527">
    <property type="component" value="Unassembled WGS sequence"/>
</dbReference>
<dbReference type="PANTHER" id="PTHR43285">
    <property type="entry name" value="ANTHRANILATE PHOSPHORIBOSYLTRANSFERASE"/>
    <property type="match status" value="1"/>
</dbReference>
<feature type="binding site" evidence="9">
    <location>
        <position position="166"/>
    </location>
    <ligand>
        <name>anthranilate</name>
        <dbReference type="ChEBI" id="CHEBI:16567"/>
        <label>2</label>
    </ligand>
</feature>
<evidence type="ECO:0000259" key="11">
    <source>
        <dbReference type="Pfam" id="PF02885"/>
    </source>
</evidence>
<keyword evidence="9" id="KW-0460">Magnesium</keyword>
<evidence type="ECO:0000256" key="8">
    <source>
        <dbReference type="ARBA" id="ARBA00061188"/>
    </source>
</evidence>
<feature type="binding site" evidence="9">
    <location>
        <begin position="83"/>
        <end position="84"/>
    </location>
    <ligand>
        <name>5-phospho-alpha-D-ribose 1-diphosphate</name>
        <dbReference type="ChEBI" id="CHEBI:58017"/>
    </ligand>
</feature>
<feature type="binding site" evidence="9">
    <location>
        <position position="88"/>
    </location>
    <ligand>
        <name>5-phospho-alpha-D-ribose 1-diphosphate</name>
        <dbReference type="ChEBI" id="CHEBI:58017"/>
    </ligand>
</feature>
<dbReference type="PANTHER" id="PTHR43285:SF2">
    <property type="entry name" value="ANTHRANILATE PHOSPHORIBOSYLTRANSFERASE"/>
    <property type="match status" value="1"/>
</dbReference>
<evidence type="ECO:0000256" key="3">
    <source>
        <dbReference type="ARBA" id="ARBA00022676"/>
    </source>
</evidence>
<dbReference type="GO" id="GO:0000287">
    <property type="term" value="F:magnesium ion binding"/>
    <property type="evidence" value="ECO:0007669"/>
    <property type="project" value="UniProtKB-UniRule"/>
</dbReference>
<evidence type="ECO:0000256" key="5">
    <source>
        <dbReference type="ARBA" id="ARBA00022822"/>
    </source>
</evidence>
<dbReference type="SUPFAM" id="SSF47648">
    <property type="entry name" value="Nucleoside phosphorylase/phosphoribosyltransferase N-terminal domain"/>
    <property type="match status" value="1"/>
</dbReference>
<dbReference type="OrthoDB" id="9806430at2"/>
<dbReference type="Pfam" id="PF00591">
    <property type="entry name" value="Glycos_transf_3"/>
    <property type="match status" value="1"/>
</dbReference>
<feature type="binding site" evidence="9">
    <location>
        <position position="80"/>
    </location>
    <ligand>
        <name>anthranilate</name>
        <dbReference type="ChEBI" id="CHEBI:16567"/>
        <label>1</label>
    </ligand>
</feature>
<feature type="binding site" evidence="9">
    <location>
        <position position="225"/>
    </location>
    <ligand>
        <name>Mg(2+)</name>
        <dbReference type="ChEBI" id="CHEBI:18420"/>
        <label>2</label>
    </ligand>
</feature>
<dbReference type="EC" id="2.4.2.18" evidence="9"/>
<feature type="binding site" evidence="9">
    <location>
        <position position="80"/>
    </location>
    <ligand>
        <name>5-phospho-alpha-D-ribose 1-diphosphate</name>
        <dbReference type="ChEBI" id="CHEBI:58017"/>
    </ligand>
</feature>
<dbReference type="NCBIfam" id="TIGR01245">
    <property type="entry name" value="trpD"/>
    <property type="match status" value="1"/>
</dbReference>
<feature type="binding site" evidence="9">
    <location>
        <begin position="108"/>
        <end position="116"/>
    </location>
    <ligand>
        <name>5-phospho-alpha-D-ribose 1-diphosphate</name>
        <dbReference type="ChEBI" id="CHEBI:58017"/>
    </ligand>
</feature>
<dbReference type="InterPro" id="IPR035902">
    <property type="entry name" value="Nuc_phospho_transferase"/>
</dbReference>
<evidence type="ECO:0000256" key="1">
    <source>
        <dbReference type="ARBA" id="ARBA00004907"/>
    </source>
</evidence>
<feature type="binding site" evidence="9">
    <location>
        <position position="92"/>
    </location>
    <ligand>
        <name>Mg(2+)</name>
        <dbReference type="ChEBI" id="CHEBI:18420"/>
        <label>1</label>
    </ligand>
</feature>
<proteinExistence type="inferred from homology"/>
<dbReference type="GO" id="GO:0000162">
    <property type="term" value="P:L-tryptophan biosynthetic process"/>
    <property type="evidence" value="ECO:0007669"/>
    <property type="project" value="UniProtKB-UniRule"/>
</dbReference>
<evidence type="ECO:0000313" key="13">
    <source>
        <dbReference type="Proteomes" id="UP000199527"/>
    </source>
</evidence>
<evidence type="ECO:0000259" key="10">
    <source>
        <dbReference type="Pfam" id="PF00591"/>
    </source>
</evidence>
<evidence type="ECO:0000256" key="2">
    <source>
        <dbReference type="ARBA" id="ARBA00022605"/>
    </source>
</evidence>
<dbReference type="FunFam" id="3.40.1030.10:FF:000002">
    <property type="entry name" value="Anthranilate phosphoribosyltransferase"/>
    <property type="match status" value="1"/>
</dbReference>